<gene>
    <name evidence="1" type="ORF">WISP_55160</name>
</gene>
<evidence type="ECO:0000313" key="2">
    <source>
        <dbReference type="Proteomes" id="UP001145742"/>
    </source>
</evidence>
<keyword evidence="2" id="KW-1185">Reference proteome</keyword>
<protein>
    <submittedName>
        <fullName evidence="1">Uncharacterized protein</fullName>
    </submittedName>
</protein>
<name>A0ABQ9DD41_9PASS</name>
<proteinExistence type="predicted"/>
<evidence type="ECO:0000313" key="1">
    <source>
        <dbReference type="EMBL" id="KAJ7419244.1"/>
    </source>
</evidence>
<accession>A0ABQ9DD41</accession>
<sequence>MNLVFAKHRLKKGSDKVTLVGTWCLPRVNPPQQNVLGPGRVEERQRMKARQFQAHIQSTRSQYRRGRVHLRHCHLKSRRLGGNFQGRE</sequence>
<reference evidence="1" key="1">
    <citation type="submission" date="2019-10" db="EMBL/GenBank/DDBJ databases">
        <authorList>
            <person name="Soares A.E.R."/>
            <person name="Aleixo A."/>
            <person name="Schneider P."/>
            <person name="Miyaki C.Y."/>
            <person name="Schneider M.P."/>
            <person name="Mello C."/>
            <person name="Vasconcelos A.T.R."/>
        </authorList>
    </citation>
    <scope>NUCLEOTIDE SEQUENCE</scope>
    <source>
        <tissue evidence="1">Muscle</tissue>
    </source>
</reference>
<dbReference type="EMBL" id="WHWB01033540">
    <property type="protein sequence ID" value="KAJ7419244.1"/>
    <property type="molecule type" value="Genomic_DNA"/>
</dbReference>
<comment type="caution">
    <text evidence="1">The sequence shown here is derived from an EMBL/GenBank/DDBJ whole genome shotgun (WGS) entry which is preliminary data.</text>
</comment>
<organism evidence="1 2">
    <name type="scientific">Willisornis vidua</name>
    <name type="common">Xingu scale-backed antbird</name>
    <dbReference type="NCBI Taxonomy" id="1566151"/>
    <lineage>
        <taxon>Eukaryota</taxon>
        <taxon>Metazoa</taxon>
        <taxon>Chordata</taxon>
        <taxon>Craniata</taxon>
        <taxon>Vertebrata</taxon>
        <taxon>Euteleostomi</taxon>
        <taxon>Archelosauria</taxon>
        <taxon>Archosauria</taxon>
        <taxon>Dinosauria</taxon>
        <taxon>Saurischia</taxon>
        <taxon>Theropoda</taxon>
        <taxon>Coelurosauria</taxon>
        <taxon>Aves</taxon>
        <taxon>Neognathae</taxon>
        <taxon>Neoaves</taxon>
        <taxon>Telluraves</taxon>
        <taxon>Australaves</taxon>
        <taxon>Passeriformes</taxon>
        <taxon>Thamnophilidae</taxon>
        <taxon>Willisornis</taxon>
    </lineage>
</organism>
<dbReference type="Proteomes" id="UP001145742">
    <property type="component" value="Unassembled WGS sequence"/>
</dbReference>